<dbReference type="Gene3D" id="3.40.50.2000">
    <property type="entry name" value="Glycogen Phosphorylase B"/>
    <property type="match status" value="2"/>
</dbReference>
<sequence length="393" mass="46029">MPQKTHITVSVILDLVTDQRVHKVCNSLQNAGYEVLVIGGKRKKSLPLTPRSYKAVRIPLIFQKKMWFYAEYNIKLFFKLLFTKCDILLANDLDVLPANYLASIIKRKPLVYDTHEYFLGMPQLNGKRLAKKVWSTVEKNIFPKLKYIYTICQSFCDLYYKDYGKKLWYIRNVPPLQIEETFQFEDLKKSIDNKIPRDKYLLLYQGAGINHERGAEELIASTQFLDPTKFHLLLVGGGDVFDTLVEMIQDKKLTDRITIIPKVPFEVLRHITRQAHLGLTLDKPNNINHLYGLPNKIFDYLHSGVPVLSSRLVEMERIISTYDVGTYIENHNPEHIAQTIVRVFEYPVHLEKWKQNTEKVKTEMNWENEEKMLLQIYERVCIDNKLPVPVKLK</sequence>
<dbReference type="GO" id="GO:0016757">
    <property type="term" value="F:glycosyltransferase activity"/>
    <property type="evidence" value="ECO:0007669"/>
    <property type="project" value="InterPro"/>
</dbReference>
<dbReference type="RefSeq" id="WP_066401497.1">
    <property type="nucleotide sequence ID" value="NZ_CP011390.1"/>
</dbReference>
<reference evidence="5" key="1">
    <citation type="submission" date="2015-01" db="EMBL/GenBank/DDBJ databases">
        <title>Flavisolibacter sp./LCS9/ whole genome sequencing.</title>
        <authorList>
            <person name="Kim M.K."/>
            <person name="Srinivasan S."/>
            <person name="Lee J.-J."/>
        </authorList>
    </citation>
    <scope>NUCLEOTIDE SEQUENCE [LARGE SCALE GENOMIC DNA]</scope>
    <source>
        <strain evidence="5">LCS9</strain>
    </source>
</reference>
<dbReference type="InterPro" id="IPR028098">
    <property type="entry name" value="Glyco_trans_4-like_N"/>
</dbReference>
<dbReference type="PANTHER" id="PTHR46401:SF2">
    <property type="entry name" value="GLYCOSYLTRANSFERASE WBBK-RELATED"/>
    <property type="match status" value="1"/>
</dbReference>
<dbReference type="EMBL" id="CP011390">
    <property type="protein sequence ID" value="ANE49408.1"/>
    <property type="molecule type" value="Genomic_DNA"/>
</dbReference>
<evidence type="ECO:0000313" key="4">
    <source>
        <dbReference type="EMBL" id="ANE49408.1"/>
    </source>
</evidence>
<organism evidence="4 5">
    <name type="scientific">Flavisolibacter tropicus</name>
    <dbReference type="NCBI Taxonomy" id="1492898"/>
    <lineage>
        <taxon>Bacteria</taxon>
        <taxon>Pseudomonadati</taxon>
        <taxon>Bacteroidota</taxon>
        <taxon>Chitinophagia</taxon>
        <taxon>Chitinophagales</taxon>
        <taxon>Chitinophagaceae</taxon>
        <taxon>Flavisolibacter</taxon>
    </lineage>
</organism>
<dbReference type="STRING" id="1492898.SY85_01710"/>
<dbReference type="OrthoDB" id="9813214at2"/>
<dbReference type="GO" id="GO:0009103">
    <property type="term" value="P:lipopolysaccharide biosynthetic process"/>
    <property type="evidence" value="ECO:0007669"/>
    <property type="project" value="TreeGrafter"/>
</dbReference>
<keyword evidence="5" id="KW-1185">Reference proteome</keyword>
<gene>
    <name evidence="4" type="ORF">SY85_01710</name>
</gene>
<evidence type="ECO:0000259" key="2">
    <source>
        <dbReference type="Pfam" id="PF00534"/>
    </source>
</evidence>
<dbReference type="Pfam" id="PF13439">
    <property type="entry name" value="Glyco_transf_4"/>
    <property type="match status" value="1"/>
</dbReference>
<name>A0A172TQX7_9BACT</name>
<dbReference type="AlphaFoldDB" id="A0A172TQX7"/>
<dbReference type="PANTHER" id="PTHR46401">
    <property type="entry name" value="GLYCOSYLTRANSFERASE WBBK-RELATED"/>
    <property type="match status" value="1"/>
</dbReference>
<dbReference type="KEGG" id="fla:SY85_01710"/>
<evidence type="ECO:0000313" key="5">
    <source>
        <dbReference type="Proteomes" id="UP000077177"/>
    </source>
</evidence>
<keyword evidence="1" id="KW-0808">Transferase</keyword>
<protein>
    <submittedName>
        <fullName evidence="4">Uncharacterized protein</fullName>
    </submittedName>
</protein>
<dbReference type="Pfam" id="PF00534">
    <property type="entry name" value="Glycos_transf_1"/>
    <property type="match status" value="1"/>
</dbReference>
<accession>A0A172TQX7</accession>
<proteinExistence type="predicted"/>
<feature type="domain" description="Glycosyl transferase family 1" evidence="2">
    <location>
        <begin position="192"/>
        <end position="359"/>
    </location>
</feature>
<reference evidence="4 5" key="2">
    <citation type="journal article" date="2016" name="Int. J. Syst. Evol. Microbiol.">
        <title>Flavisolibacter tropicus sp. nov., isolated from tropical soil.</title>
        <authorList>
            <person name="Lee J.J."/>
            <person name="Kang M.S."/>
            <person name="Kim G.S."/>
            <person name="Lee C.S."/>
            <person name="Lim S."/>
            <person name="Lee J."/>
            <person name="Roh S.H."/>
            <person name="Kang H."/>
            <person name="Ha J.M."/>
            <person name="Bae S."/>
            <person name="Jung H.Y."/>
            <person name="Kim M.K."/>
        </authorList>
    </citation>
    <scope>NUCLEOTIDE SEQUENCE [LARGE SCALE GENOMIC DNA]</scope>
    <source>
        <strain evidence="4 5">LCS9</strain>
    </source>
</reference>
<dbReference type="Proteomes" id="UP000077177">
    <property type="component" value="Chromosome"/>
</dbReference>
<feature type="domain" description="Glycosyltransferase subfamily 4-like N-terminal" evidence="3">
    <location>
        <begin position="20"/>
        <end position="171"/>
    </location>
</feature>
<dbReference type="SUPFAM" id="SSF53756">
    <property type="entry name" value="UDP-Glycosyltransferase/glycogen phosphorylase"/>
    <property type="match status" value="1"/>
</dbReference>
<evidence type="ECO:0000256" key="1">
    <source>
        <dbReference type="ARBA" id="ARBA00022679"/>
    </source>
</evidence>
<dbReference type="InterPro" id="IPR001296">
    <property type="entry name" value="Glyco_trans_1"/>
</dbReference>
<evidence type="ECO:0000259" key="3">
    <source>
        <dbReference type="Pfam" id="PF13439"/>
    </source>
</evidence>